<evidence type="ECO:0000256" key="3">
    <source>
        <dbReference type="ARBA" id="ARBA00013014"/>
    </source>
</evidence>
<evidence type="ECO:0000256" key="1">
    <source>
        <dbReference type="ARBA" id="ARBA00004724"/>
    </source>
</evidence>
<comment type="function">
    <text evidence="12">Catalyzes the NADPH-dependent reduction of ketopantoate into pantoic acid.</text>
</comment>
<dbReference type="InterPro" id="IPR036291">
    <property type="entry name" value="NAD(P)-bd_dom_sf"/>
</dbReference>
<dbReference type="PANTHER" id="PTHR43765">
    <property type="entry name" value="2-DEHYDROPANTOATE 2-REDUCTASE-RELATED"/>
    <property type="match status" value="1"/>
</dbReference>
<evidence type="ECO:0000256" key="5">
    <source>
        <dbReference type="ARBA" id="ARBA00022857"/>
    </source>
</evidence>
<dbReference type="GO" id="GO:0015937">
    <property type="term" value="P:coenzyme A biosynthetic process"/>
    <property type="evidence" value="ECO:0007669"/>
    <property type="project" value="UniProtKB-UniPathway"/>
</dbReference>
<accession>A0A075FLP9</accession>
<dbReference type="Gene3D" id="3.40.50.720">
    <property type="entry name" value="NAD(P)-binding Rossmann-like Domain"/>
    <property type="match status" value="1"/>
</dbReference>
<dbReference type="InterPro" id="IPR003710">
    <property type="entry name" value="ApbA"/>
</dbReference>
<evidence type="ECO:0000256" key="7">
    <source>
        <dbReference type="ARBA" id="ARBA00023002"/>
    </source>
</evidence>
<dbReference type="Pfam" id="PF08546">
    <property type="entry name" value="ApbA_C"/>
    <property type="match status" value="1"/>
</dbReference>
<keyword evidence="5 12" id="KW-0521">NADP</keyword>
<name>A0A075FLP9_9EURY</name>
<feature type="domain" description="Ketopantoate reductase N-terminal" evidence="13">
    <location>
        <begin position="4"/>
        <end position="160"/>
    </location>
</feature>
<feature type="domain" description="Ketopantoate reductase C-terminal" evidence="14">
    <location>
        <begin position="187"/>
        <end position="310"/>
    </location>
</feature>
<dbReference type="FunFam" id="1.10.1040.10:FF:000017">
    <property type="entry name" value="2-dehydropantoate 2-reductase"/>
    <property type="match status" value="1"/>
</dbReference>
<dbReference type="InterPro" id="IPR013328">
    <property type="entry name" value="6PGD_dom2"/>
</dbReference>
<comment type="pathway">
    <text evidence="1 12">Cofactor biosynthesis; coenzyme A biosynthesis.</text>
</comment>
<dbReference type="NCBIfam" id="TIGR00745">
    <property type="entry name" value="apbA_panE"/>
    <property type="match status" value="1"/>
</dbReference>
<evidence type="ECO:0000259" key="14">
    <source>
        <dbReference type="Pfam" id="PF08546"/>
    </source>
</evidence>
<organism evidence="15">
    <name type="scientific">uncultured marine group II/III euryarchaeote AD1000_22_H02</name>
    <dbReference type="NCBI Taxonomy" id="1457738"/>
    <lineage>
        <taxon>Archaea</taxon>
        <taxon>Methanobacteriati</taxon>
        <taxon>Methanobacteriota</taxon>
        <taxon>environmental samples</taxon>
    </lineage>
</organism>
<dbReference type="InterPro" id="IPR013752">
    <property type="entry name" value="KPA_reductase"/>
</dbReference>
<evidence type="ECO:0000256" key="6">
    <source>
        <dbReference type="ARBA" id="ARBA00022993"/>
    </source>
</evidence>
<evidence type="ECO:0000256" key="11">
    <source>
        <dbReference type="ARBA" id="ARBA00056765"/>
    </source>
</evidence>
<dbReference type="Pfam" id="PF02558">
    <property type="entry name" value="ApbA"/>
    <property type="match status" value="1"/>
</dbReference>
<evidence type="ECO:0000256" key="8">
    <source>
        <dbReference type="ARBA" id="ARBA00032024"/>
    </source>
</evidence>
<keyword evidence="7 12" id="KW-0560">Oxidoreductase</keyword>
<dbReference type="AlphaFoldDB" id="A0A075FLP9"/>
<dbReference type="GO" id="GO:0008677">
    <property type="term" value="F:2-dehydropantoate 2-reductase activity"/>
    <property type="evidence" value="ECO:0007669"/>
    <property type="project" value="UniProtKB-EC"/>
</dbReference>
<comment type="function">
    <text evidence="11">Catalyzes the NAD(P)H-dependent reduction of ketopantoate into pantoic acid.</text>
</comment>
<evidence type="ECO:0000256" key="4">
    <source>
        <dbReference type="ARBA" id="ARBA00019465"/>
    </source>
</evidence>
<dbReference type="InterPro" id="IPR013332">
    <property type="entry name" value="KPR_N"/>
</dbReference>
<dbReference type="PANTHER" id="PTHR43765:SF2">
    <property type="entry name" value="2-DEHYDROPANTOATE 2-REDUCTASE"/>
    <property type="match status" value="1"/>
</dbReference>
<dbReference type="EC" id="1.1.1.169" evidence="3 12"/>
<comment type="similarity">
    <text evidence="2 12">Belongs to the ketopantoate reductase family.</text>
</comment>
<protein>
    <recommendedName>
        <fullName evidence="4 12">2-dehydropantoate 2-reductase</fullName>
        <ecNumber evidence="3 12">1.1.1.169</ecNumber>
    </recommendedName>
    <alternativeName>
        <fullName evidence="8 12">Ketopantoate reductase</fullName>
    </alternativeName>
</protein>
<dbReference type="SUPFAM" id="SSF48179">
    <property type="entry name" value="6-phosphogluconate dehydrogenase C-terminal domain-like"/>
    <property type="match status" value="1"/>
</dbReference>
<evidence type="ECO:0000256" key="12">
    <source>
        <dbReference type="RuleBase" id="RU362068"/>
    </source>
</evidence>
<comment type="catalytic activity">
    <reaction evidence="10">
        <text>(R)-pantoate + NAD(+) = 2-dehydropantoate + NADH + H(+)</text>
        <dbReference type="Rhea" id="RHEA:61292"/>
        <dbReference type="ChEBI" id="CHEBI:11561"/>
        <dbReference type="ChEBI" id="CHEBI:15378"/>
        <dbReference type="ChEBI" id="CHEBI:15980"/>
        <dbReference type="ChEBI" id="CHEBI:57540"/>
        <dbReference type="ChEBI" id="CHEBI:57945"/>
    </reaction>
    <physiologicalReaction direction="right-to-left" evidence="10">
        <dbReference type="Rhea" id="RHEA:61294"/>
    </physiologicalReaction>
</comment>
<keyword evidence="6 12" id="KW-0173">Coenzyme A biosynthesis</keyword>
<dbReference type="Gene3D" id="1.10.1040.10">
    <property type="entry name" value="N-(1-d-carboxylethyl)-l-norvaline Dehydrogenase, domain 2"/>
    <property type="match status" value="1"/>
</dbReference>
<dbReference type="InterPro" id="IPR050838">
    <property type="entry name" value="Ketopantoate_reductase"/>
</dbReference>
<evidence type="ECO:0000313" key="15">
    <source>
        <dbReference type="EMBL" id="AIE92440.1"/>
    </source>
</evidence>
<dbReference type="GO" id="GO:0005737">
    <property type="term" value="C:cytoplasm"/>
    <property type="evidence" value="ECO:0007669"/>
    <property type="project" value="TreeGrafter"/>
</dbReference>
<dbReference type="SUPFAM" id="SSF51735">
    <property type="entry name" value="NAD(P)-binding Rossmann-fold domains"/>
    <property type="match status" value="1"/>
</dbReference>
<proteinExistence type="inferred from homology"/>
<sequence>MMQIAILGIGSIGGVLLGALSDTDAELVAVGRGESSRMLSQAGLVLHTPEGSIEVIPPERFVTVDSEAGPLPAGLRGSCDAALVCGKANSTPILAQIVEELLSEDGVAASLQNGMGHAEILANRLGRERVLGGTTTHGAWRGDDGVHWVGRGNIRVGRLDGADAEGTAAALVTKLHEANLGPEWSADIQRTIWVKILLNVAINPVCAIAGVRNGALLEVSELWEQAHSAMLEAAMVAEASGADLSELDLEGTLRKVAGATAQNRCSMLQDVMAGRQTEIDELCGAVVSLGESLGVATPRNEMLHALVRGIHISSSLE</sequence>
<evidence type="ECO:0000259" key="13">
    <source>
        <dbReference type="Pfam" id="PF02558"/>
    </source>
</evidence>
<dbReference type="GO" id="GO:0015940">
    <property type="term" value="P:pantothenate biosynthetic process"/>
    <property type="evidence" value="ECO:0007669"/>
    <property type="project" value="InterPro"/>
</dbReference>
<dbReference type="InterPro" id="IPR008927">
    <property type="entry name" value="6-PGluconate_DH-like_C_sf"/>
</dbReference>
<evidence type="ECO:0000256" key="2">
    <source>
        <dbReference type="ARBA" id="ARBA00007870"/>
    </source>
</evidence>
<dbReference type="GO" id="GO:0050661">
    <property type="term" value="F:NADP binding"/>
    <property type="evidence" value="ECO:0007669"/>
    <property type="project" value="TreeGrafter"/>
</dbReference>
<evidence type="ECO:0000256" key="10">
    <source>
        <dbReference type="ARBA" id="ARBA00048196"/>
    </source>
</evidence>
<evidence type="ECO:0000256" key="9">
    <source>
        <dbReference type="ARBA" id="ARBA00047506"/>
    </source>
</evidence>
<reference evidence="15" key="1">
    <citation type="journal article" date="2014" name="Genome Biol. Evol.">
        <title>Pangenome evidence for extensive interdomain horizontal transfer affecting lineage core and shell genes in uncultured planktonic thaumarchaeota and euryarchaeota.</title>
        <authorList>
            <person name="Deschamps P."/>
            <person name="Zivanovic Y."/>
            <person name="Moreira D."/>
            <person name="Rodriguez-Valera F."/>
            <person name="Lopez-Garcia P."/>
        </authorList>
    </citation>
    <scope>NUCLEOTIDE SEQUENCE</scope>
</reference>
<gene>
    <name evidence="15" type="primary">apbA</name>
    <name evidence="15" type="synonym">panE</name>
</gene>
<dbReference type="UniPathway" id="UPA00241"/>
<dbReference type="EMBL" id="KF900365">
    <property type="protein sequence ID" value="AIE92440.1"/>
    <property type="molecule type" value="Genomic_DNA"/>
</dbReference>
<comment type="catalytic activity">
    <reaction evidence="9">
        <text>(R)-pantoate + NADP(+) = 2-dehydropantoate + NADPH + H(+)</text>
        <dbReference type="Rhea" id="RHEA:16233"/>
        <dbReference type="ChEBI" id="CHEBI:11561"/>
        <dbReference type="ChEBI" id="CHEBI:15378"/>
        <dbReference type="ChEBI" id="CHEBI:15980"/>
        <dbReference type="ChEBI" id="CHEBI:57783"/>
        <dbReference type="ChEBI" id="CHEBI:58349"/>
        <dbReference type="EC" id="1.1.1.169"/>
    </reaction>
    <physiologicalReaction direction="right-to-left" evidence="9">
        <dbReference type="Rhea" id="RHEA:16235"/>
    </physiologicalReaction>
</comment>